<accession>A0A1H2WXW7</accession>
<reference evidence="1 2" key="1">
    <citation type="submission" date="2016-10" db="EMBL/GenBank/DDBJ databases">
        <authorList>
            <person name="de Groot N.N."/>
        </authorList>
    </citation>
    <scope>NUCLEOTIDE SEQUENCE [LARGE SCALE GENOMIC DNA]</scope>
    <source>
        <strain evidence="1 2">DSM 23126</strain>
    </source>
</reference>
<dbReference type="RefSeq" id="WP_091615792.1">
    <property type="nucleotide sequence ID" value="NZ_FNNC01000006.1"/>
</dbReference>
<dbReference type="Proteomes" id="UP000199488">
    <property type="component" value="Unassembled WGS sequence"/>
</dbReference>
<dbReference type="OrthoDB" id="2970559at2"/>
<dbReference type="AlphaFoldDB" id="A0A1H2WXW7"/>
<dbReference type="EMBL" id="FNNC01000006">
    <property type="protein sequence ID" value="SDW85358.1"/>
    <property type="molecule type" value="Genomic_DNA"/>
</dbReference>
<protein>
    <recommendedName>
        <fullName evidence="3">Antitoxin VbhA domain-containing protein</fullName>
    </recommendedName>
</protein>
<evidence type="ECO:0000313" key="1">
    <source>
        <dbReference type="EMBL" id="SDW85358.1"/>
    </source>
</evidence>
<gene>
    <name evidence="1" type="ORF">SAMN05421781_2545</name>
</gene>
<dbReference type="STRING" id="1122204.SAMN05421781_2545"/>
<keyword evidence="2" id="KW-1185">Reference proteome</keyword>
<evidence type="ECO:0008006" key="3">
    <source>
        <dbReference type="Google" id="ProtNLM"/>
    </source>
</evidence>
<sequence length="68" mass="7623">MHEKHGSSAIDKYDFPDTPEEQELKNAIVSAEIEGFVFSEKDIEAVRKLRDGQMTIKEVTASVAEGRL</sequence>
<proteinExistence type="predicted"/>
<organism evidence="1 2">
    <name type="scientific">Marinococcus luteus</name>
    <dbReference type="NCBI Taxonomy" id="1122204"/>
    <lineage>
        <taxon>Bacteria</taxon>
        <taxon>Bacillati</taxon>
        <taxon>Bacillota</taxon>
        <taxon>Bacilli</taxon>
        <taxon>Bacillales</taxon>
        <taxon>Bacillaceae</taxon>
        <taxon>Marinococcus</taxon>
    </lineage>
</organism>
<name>A0A1H2WXW7_9BACI</name>
<evidence type="ECO:0000313" key="2">
    <source>
        <dbReference type="Proteomes" id="UP000199488"/>
    </source>
</evidence>